<name>A0A2N5IQM7_9BIFI</name>
<organism evidence="2 4">
    <name type="scientific">Bifidobacterium imperatoris</name>
    <dbReference type="NCBI Taxonomy" id="2020965"/>
    <lineage>
        <taxon>Bacteria</taxon>
        <taxon>Bacillati</taxon>
        <taxon>Actinomycetota</taxon>
        <taxon>Actinomycetes</taxon>
        <taxon>Bifidobacteriales</taxon>
        <taxon>Bifidobacteriaceae</taxon>
        <taxon>Bifidobacterium</taxon>
    </lineage>
</organism>
<dbReference type="Proteomes" id="UP000663067">
    <property type="component" value="Chromosome"/>
</dbReference>
<dbReference type="CDD" id="cd00093">
    <property type="entry name" value="HTH_XRE"/>
    <property type="match status" value="1"/>
</dbReference>
<dbReference type="GO" id="GO:0003677">
    <property type="term" value="F:DNA binding"/>
    <property type="evidence" value="ECO:0007669"/>
    <property type="project" value="InterPro"/>
</dbReference>
<dbReference type="InterPro" id="IPR001387">
    <property type="entry name" value="Cro/C1-type_HTH"/>
</dbReference>
<sequence>MTQRENEATGSIVAANVSRYRKALGLSYRTLAGRLADAGHPIVHTQLRNIEIGLRRVTVDDLTALAVALEVSPLSLLLPETASAEVDCMITGLPESPNSLDVWRWGLCLSRHGILPDSGEEGQDALFRRRSSPVPAAGERAPR</sequence>
<dbReference type="EMBL" id="NMWV01000024">
    <property type="protein sequence ID" value="PLS24264.1"/>
    <property type="molecule type" value="Genomic_DNA"/>
</dbReference>
<accession>A0A2N5IQM7</accession>
<evidence type="ECO:0000313" key="5">
    <source>
        <dbReference type="Proteomes" id="UP000663067"/>
    </source>
</evidence>
<dbReference type="Proteomes" id="UP000234855">
    <property type="component" value="Unassembled WGS sequence"/>
</dbReference>
<reference evidence="3 5" key="2">
    <citation type="submission" date="2021-03" db="EMBL/GenBank/DDBJ databases">
        <title>Genome sequencing of Bifidobacterium imperatoris JCM 32708.</title>
        <authorList>
            <person name="Kim J."/>
        </authorList>
    </citation>
    <scope>NUCLEOTIDE SEQUENCE [LARGE SCALE GENOMIC DNA]</scope>
    <source>
        <strain evidence="3 5">JCM 32708</strain>
    </source>
</reference>
<feature type="region of interest" description="Disordered" evidence="1">
    <location>
        <begin position="120"/>
        <end position="143"/>
    </location>
</feature>
<evidence type="ECO:0000313" key="3">
    <source>
        <dbReference type="EMBL" id="QSY56896.1"/>
    </source>
</evidence>
<keyword evidence="5" id="KW-1185">Reference proteome</keyword>
<dbReference type="RefSeq" id="WP_165781964.1">
    <property type="nucleotide sequence ID" value="NZ_CP071591.1"/>
</dbReference>
<proteinExistence type="predicted"/>
<dbReference type="AlphaFoldDB" id="A0A2N5IQM7"/>
<evidence type="ECO:0000256" key="1">
    <source>
        <dbReference type="SAM" id="MobiDB-lite"/>
    </source>
</evidence>
<dbReference type="Gene3D" id="1.10.260.40">
    <property type="entry name" value="lambda repressor-like DNA-binding domains"/>
    <property type="match status" value="1"/>
</dbReference>
<dbReference type="SUPFAM" id="SSF47413">
    <property type="entry name" value="lambda repressor-like DNA-binding domains"/>
    <property type="match status" value="1"/>
</dbReference>
<evidence type="ECO:0000313" key="2">
    <source>
        <dbReference type="EMBL" id="PLS24264.1"/>
    </source>
</evidence>
<dbReference type="EMBL" id="CP071591">
    <property type="protein sequence ID" value="QSY56896.1"/>
    <property type="molecule type" value="Genomic_DNA"/>
</dbReference>
<dbReference type="InterPro" id="IPR010982">
    <property type="entry name" value="Lambda_DNA-bd_dom_sf"/>
</dbReference>
<evidence type="ECO:0000313" key="4">
    <source>
        <dbReference type="Proteomes" id="UP000234855"/>
    </source>
</evidence>
<reference evidence="2 4" key="1">
    <citation type="submission" date="2017-07" db="EMBL/GenBank/DDBJ databases">
        <title>Bifidobacterium novel species.</title>
        <authorList>
            <person name="Lugli G.A."/>
            <person name="Milani C."/>
            <person name="Duranti S."/>
            <person name="Mangifesta M."/>
        </authorList>
    </citation>
    <scope>NUCLEOTIDE SEQUENCE [LARGE SCALE GENOMIC DNA]</scope>
    <source>
        <strain evidence="2 4">45</strain>
    </source>
</reference>
<gene>
    <name evidence="3" type="ORF">BLI708_06325</name>
    <name evidence="2" type="ORF">Tam1G_1673</name>
</gene>
<protein>
    <submittedName>
        <fullName evidence="3">Helix-turn-helix transcriptional regulator</fullName>
    </submittedName>
</protein>